<organism evidence="1 2">
    <name type="scientific">Stylosanthes scabra</name>
    <dbReference type="NCBI Taxonomy" id="79078"/>
    <lineage>
        <taxon>Eukaryota</taxon>
        <taxon>Viridiplantae</taxon>
        <taxon>Streptophyta</taxon>
        <taxon>Embryophyta</taxon>
        <taxon>Tracheophyta</taxon>
        <taxon>Spermatophyta</taxon>
        <taxon>Magnoliopsida</taxon>
        <taxon>eudicotyledons</taxon>
        <taxon>Gunneridae</taxon>
        <taxon>Pentapetalae</taxon>
        <taxon>rosids</taxon>
        <taxon>fabids</taxon>
        <taxon>Fabales</taxon>
        <taxon>Fabaceae</taxon>
        <taxon>Papilionoideae</taxon>
        <taxon>50 kb inversion clade</taxon>
        <taxon>dalbergioids sensu lato</taxon>
        <taxon>Dalbergieae</taxon>
        <taxon>Pterocarpus clade</taxon>
        <taxon>Stylosanthes</taxon>
    </lineage>
</organism>
<name>A0ABU6U6D9_9FABA</name>
<protein>
    <submittedName>
        <fullName evidence="1">Uncharacterized protein</fullName>
    </submittedName>
</protein>
<gene>
    <name evidence="1" type="ORF">PIB30_017366</name>
</gene>
<evidence type="ECO:0000313" key="2">
    <source>
        <dbReference type="Proteomes" id="UP001341840"/>
    </source>
</evidence>
<comment type="caution">
    <text evidence="1">The sequence shown here is derived from an EMBL/GenBank/DDBJ whole genome shotgun (WGS) entry which is preliminary data.</text>
</comment>
<keyword evidence="2" id="KW-1185">Reference proteome</keyword>
<accession>A0ABU6U6D9</accession>
<dbReference type="Proteomes" id="UP001341840">
    <property type="component" value="Unassembled WGS sequence"/>
</dbReference>
<proteinExistence type="predicted"/>
<evidence type="ECO:0000313" key="1">
    <source>
        <dbReference type="EMBL" id="MED6156757.1"/>
    </source>
</evidence>
<reference evidence="1 2" key="1">
    <citation type="journal article" date="2023" name="Plants (Basel)">
        <title>Bridging the Gap: Combining Genomics and Transcriptomics Approaches to Understand Stylosanthes scabra, an Orphan Legume from the Brazilian Caatinga.</title>
        <authorList>
            <person name="Ferreira-Neto J.R.C."/>
            <person name="da Silva M.D."/>
            <person name="Binneck E."/>
            <person name="de Melo N.F."/>
            <person name="da Silva R.H."/>
            <person name="de Melo A.L.T.M."/>
            <person name="Pandolfi V."/>
            <person name="Bustamante F.O."/>
            <person name="Brasileiro-Vidal A.C."/>
            <person name="Benko-Iseppon A.M."/>
        </authorList>
    </citation>
    <scope>NUCLEOTIDE SEQUENCE [LARGE SCALE GENOMIC DNA]</scope>
    <source>
        <tissue evidence="1">Leaves</tissue>
    </source>
</reference>
<dbReference type="EMBL" id="JASCZI010120879">
    <property type="protein sequence ID" value="MED6156757.1"/>
    <property type="molecule type" value="Genomic_DNA"/>
</dbReference>
<sequence>MKCPSYMLSGYVSSASNMWGYLSNERLKEAADEVPDDVIYLYGRTLYAVLAINGEEAKRFIVELHFLTDPAFLGLLDQELHKILDDMRTHTAKVLRLSLSY</sequence>